<dbReference type="AlphaFoldDB" id="A0A0D2DZX7"/>
<accession>A0A0D2DZX7</accession>
<dbReference type="Proteomes" id="UP000054266">
    <property type="component" value="Unassembled WGS sequence"/>
</dbReference>
<gene>
    <name evidence="1" type="ORF">PV04_06924</name>
</gene>
<organism evidence="1 2">
    <name type="scientific">Phialophora macrospora</name>
    <dbReference type="NCBI Taxonomy" id="1851006"/>
    <lineage>
        <taxon>Eukaryota</taxon>
        <taxon>Fungi</taxon>
        <taxon>Dikarya</taxon>
        <taxon>Ascomycota</taxon>
        <taxon>Pezizomycotina</taxon>
        <taxon>Eurotiomycetes</taxon>
        <taxon>Chaetothyriomycetidae</taxon>
        <taxon>Chaetothyriales</taxon>
        <taxon>Herpotrichiellaceae</taxon>
        <taxon>Phialophora</taxon>
    </lineage>
</organism>
<name>A0A0D2DZX7_9EURO</name>
<sequence>MSEDRLMRNFEIPMPVVTIPKISLAPRHKKMWEGSGLLGRVQYHDQRGPEAMNDEGEALDVPALIPQQSSVEFHWLRQKVLSCRLHWAQPNFFKGRLPSFAAEGRVNGM</sequence>
<dbReference type="HOGENOM" id="CLU_2183632_0_0_1"/>
<reference evidence="1 2" key="1">
    <citation type="submission" date="2015-01" db="EMBL/GenBank/DDBJ databases">
        <title>The Genome Sequence of Capronia semiimmersa CBS27337.</title>
        <authorList>
            <consortium name="The Broad Institute Genomics Platform"/>
            <person name="Cuomo C."/>
            <person name="de Hoog S."/>
            <person name="Gorbushina A."/>
            <person name="Stielow B."/>
            <person name="Teixiera M."/>
            <person name="Abouelleil A."/>
            <person name="Chapman S.B."/>
            <person name="Priest M."/>
            <person name="Young S.K."/>
            <person name="Wortman J."/>
            <person name="Nusbaum C."/>
            <person name="Birren B."/>
        </authorList>
    </citation>
    <scope>NUCLEOTIDE SEQUENCE [LARGE SCALE GENOMIC DNA]</scope>
    <source>
        <strain evidence="1 2">CBS 27337</strain>
    </source>
</reference>
<protein>
    <submittedName>
        <fullName evidence="1">Uncharacterized protein</fullName>
    </submittedName>
</protein>
<dbReference type="EMBL" id="KN846959">
    <property type="protein sequence ID" value="KIW67692.1"/>
    <property type="molecule type" value="Genomic_DNA"/>
</dbReference>
<evidence type="ECO:0000313" key="1">
    <source>
        <dbReference type="EMBL" id="KIW67692.1"/>
    </source>
</evidence>
<proteinExistence type="predicted"/>
<keyword evidence="2" id="KW-1185">Reference proteome</keyword>
<evidence type="ECO:0000313" key="2">
    <source>
        <dbReference type="Proteomes" id="UP000054266"/>
    </source>
</evidence>